<organism evidence="1 2">
    <name type="scientific">Portunus trituberculatus</name>
    <name type="common">Swimming crab</name>
    <name type="synonym">Neptunus trituberculatus</name>
    <dbReference type="NCBI Taxonomy" id="210409"/>
    <lineage>
        <taxon>Eukaryota</taxon>
        <taxon>Metazoa</taxon>
        <taxon>Ecdysozoa</taxon>
        <taxon>Arthropoda</taxon>
        <taxon>Crustacea</taxon>
        <taxon>Multicrustacea</taxon>
        <taxon>Malacostraca</taxon>
        <taxon>Eumalacostraca</taxon>
        <taxon>Eucarida</taxon>
        <taxon>Decapoda</taxon>
        <taxon>Pleocyemata</taxon>
        <taxon>Brachyura</taxon>
        <taxon>Eubrachyura</taxon>
        <taxon>Portunoidea</taxon>
        <taxon>Portunidae</taxon>
        <taxon>Portuninae</taxon>
        <taxon>Portunus</taxon>
    </lineage>
</organism>
<keyword evidence="2" id="KW-1185">Reference proteome</keyword>
<evidence type="ECO:0000313" key="1">
    <source>
        <dbReference type="EMBL" id="MPC37686.1"/>
    </source>
</evidence>
<proteinExistence type="predicted"/>
<reference evidence="1 2" key="1">
    <citation type="submission" date="2019-05" db="EMBL/GenBank/DDBJ databases">
        <title>Another draft genome of Portunus trituberculatus and its Hox gene families provides insights of decapod evolution.</title>
        <authorList>
            <person name="Jeong J.-H."/>
            <person name="Song I."/>
            <person name="Kim S."/>
            <person name="Choi T."/>
            <person name="Kim D."/>
            <person name="Ryu S."/>
            <person name="Kim W."/>
        </authorList>
    </citation>
    <scope>NUCLEOTIDE SEQUENCE [LARGE SCALE GENOMIC DNA]</scope>
    <source>
        <tissue evidence="1">Muscle</tissue>
    </source>
</reference>
<protein>
    <submittedName>
        <fullName evidence="1">Uncharacterized protein</fullName>
    </submittedName>
</protein>
<sequence>MGSDRCPCIGLNPTTYHLDTLPFVEWFKVTHMSLWYPGSRWLHQRCTWGVPLQIKLPLPLMGGS</sequence>
<comment type="caution">
    <text evidence="1">The sequence shown here is derived from an EMBL/GenBank/DDBJ whole genome shotgun (WGS) entry which is preliminary data.</text>
</comment>
<dbReference type="EMBL" id="VSRR010003852">
    <property type="protein sequence ID" value="MPC37686.1"/>
    <property type="molecule type" value="Genomic_DNA"/>
</dbReference>
<dbReference type="Proteomes" id="UP000324222">
    <property type="component" value="Unassembled WGS sequence"/>
</dbReference>
<accession>A0A5B7EWX9</accession>
<dbReference type="AlphaFoldDB" id="A0A5B7EWX9"/>
<name>A0A5B7EWX9_PORTR</name>
<gene>
    <name evidence="1" type="ORF">E2C01_031175</name>
</gene>
<evidence type="ECO:0000313" key="2">
    <source>
        <dbReference type="Proteomes" id="UP000324222"/>
    </source>
</evidence>